<name>A0A345PAF7_9GAMM</name>
<protein>
    <recommendedName>
        <fullName evidence="7">Glucose-6-phosphate isomerase</fullName>
        <shortName evidence="7">GPI</shortName>
        <ecNumber evidence="7">5.3.1.9</ecNumber>
    </recommendedName>
    <alternativeName>
        <fullName evidence="7">Phosphoglucose isomerase</fullName>
        <shortName evidence="7">PGI</shortName>
    </alternativeName>
    <alternativeName>
        <fullName evidence="7">Phosphohexose isomerase</fullName>
        <shortName evidence="7">PHI</shortName>
    </alternativeName>
</protein>
<dbReference type="CDD" id="cd05015">
    <property type="entry name" value="SIS_PGI_1"/>
    <property type="match status" value="1"/>
</dbReference>
<evidence type="ECO:0000313" key="10">
    <source>
        <dbReference type="Proteomes" id="UP000253940"/>
    </source>
</evidence>
<evidence type="ECO:0000256" key="8">
    <source>
        <dbReference type="RuleBase" id="RU000612"/>
    </source>
</evidence>
<evidence type="ECO:0000256" key="6">
    <source>
        <dbReference type="ARBA" id="ARBA00029321"/>
    </source>
</evidence>
<dbReference type="KEGG" id="mbah:HYN46_16345"/>
<dbReference type="InterPro" id="IPR035482">
    <property type="entry name" value="SIS_PGI_2"/>
</dbReference>
<dbReference type="GO" id="GO:0005829">
    <property type="term" value="C:cytosol"/>
    <property type="evidence" value="ECO:0007669"/>
    <property type="project" value="TreeGrafter"/>
</dbReference>
<dbReference type="PROSITE" id="PS00765">
    <property type="entry name" value="P_GLUCOSE_ISOMERASE_1"/>
    <property type="match status" value="1"/>
</dbReference>
<dbReference type="InterPro" id="IPR001672">
    <property type="entry name" value="G6P_Isomerase"/>
</dbReference>
<comment type="similarity">
    <text evidence="2 7 8">Belongs to the GPI family.</text>
</comment>
<reference evidence="9 10" key="1">
    <citation type="submission" date="2018-07" db="EMBL/GenBank/DDBJ databases">
        <title>Genome sequencing of Moraxellaceae gen. HYN0046.</title>
        <authorList>
            <person name="Kim M."/>
            <person name="Yi H."/>
        </authorList>
    </citation>
    <scope>NUCLEOTIDE SEQUENCE [LARGE SCALE GENOMIC DNA]</scope>
    <source>
        <strain evidence="9 10">HYN0046</strain>
    </source>
</reference>
<dbReference type="Gene3D" id="1.10.1390.10">
    <property type="match status" value="1"/>
</dbReference>
<dbReference type="InterPro" id="IPR035476">
    <property type="entry name" value="SIS_PGI_1"/>
</dbReference>
<dbReference type="PROSITE" id="PS00174">
    <property type="entry name" value="P_GLUCOSE_ISOMERASE_2"/>
    <property type="match status" value="1"/>
</dbReference>
<dbReference type="EC" id="5.3.1.9" evidence="7"/>
<dbReference type="Proteomes" id="UP000253940">
    <property type="component" value="Chromosome"/>
</dbReference>
<evidence type="ECO:0000256" key="7">
    <source>
        <dbReference type="HAMAP-Rule" id="MF_00473"/>
    </source>
</evidence>
<dbReference type="UniPathway" id="UPA00109">
    <property type="reaction ID" value="UER00181"/>
</dbReference>
<dbReference type="PRINTS" id="PR00662">
    <property type="entry name" value="G6PISOMERASE"/>
</dbReference>
<keyword evidence="3 7" id="KW-0312">Gluconeogenesis</keyword>
<dbReference type="GO" id="GO:0051156">
    <property type="term" value="P:glucose 6-phosphate metabolic process"/>
    <property type="evidence" value="ECO:0007669"/>
    <property type="project" value="TreeGrafter"/>
</dbReference>
<dbReference type="Gene3D" id="3.40.50.10490">
    <property type="entry name" value="Glucose-6-phosphate isomerase like protein, domain 1"/>
    <property type="match status" value="2"/>
</dbReference>
<dbReference type="GO" id="GO:0097367">
    <property type="term" value="F:carbohydrate derivative binding"/>
    <property type="evidence" value="ECO:0007669"/>
    <property type="project" value="InterPro"/>
</dbReference>
<evidence type="ECO:0000256" key="5">
    <source>
        <dbReference type="ARBA" id="ARBA00023235"/>
    </source>
</evidence>
<dbReference type="AlphaFoldDB" id="A0A345PAF7"/>
<accession>A0A345PAF7</accession>
<dbReference type="PANTHER" id="PTHR11469">
    <property type="entry name" value="GLUCOSE-6-PHOSPHATE ISOMERASE"/>
    <property type="match status" value="1"/>
</dbReference>
<keyword evidence="10" id="KW-1185">Reference proteome</keyword>
<dbReference type="HAMAP" id="MF_00473">
    <property type="entry name" value="G6P_isomerase"/>
    <property type="match status" value="1"/>
</dbReference>
<feature type="active site" description="Proton donor" evidence="7">
    <location>
        <position position="358"/>
    </location>
</feature>
<comment type="pathway">
    <text evidence="7">Carbohydrate biosynthesis; gluconeogenesis.</text>
</comment>
<dbReference type="EMBL" id="CP031222">
    <property type="protein sequence ID" value="AXI04266.1"/>
    <property type="molecule type" value="Genomic_DNA"/>
</dbReference>
<dbReference type="RefSeq" id="WP_114900374.1">
    <property type="nucleotide sequence ID" value="NZ_CP031222.1"/>
</dbReference>
<dbReference type="CDD" id="cd05016">
    <property type="entry name" value="SIS_PGI_2"/>
    <property type="match status" value="1"/>
</dbReference>
<dbReference type="SUPFAM" id="SSF53697">
    <property type="entry name" value="SIS domain"/>
    <property type="match status" value="1"/>
</dbReference>
<dbReference type="InterPro" id="IPR023096">
    <property type="entry name" value="G6P_Isomerase_C"/>
</dbReference>
<gene>
    <name evidence="7" type="primary">pgi</name>
    <name evidence="9" type="ORF">HYN46_16345</name>
</gene>
<comment type="function">
    <text evidence="7">Catalyzes the reversible isomerization of glucose-6-phosphate to fructose-6-phosphate.</text>
</comment>
<dbReference type="GO" id="GO:0048029">
    <property type="term" value="F:monosaccharide binding"/>
    <property type="evidence" value="ECO:0007669"/>
    <property type="project" value="TreeGrafter"/>
</dbReference>
<comment type="subcellular location">
    <subcellularLocation>
        <location evidence="7">Cytoplasm</location>
    </subcellularLocation>
</comment>
<comment type="catalytic activity">
    <reaction evidence="6 7 8">
        <text>alpha-D-glucose 6-phosphate = beta-D-fructose 6-phosphate</text>
        <dbReference type="Rhea" id="RHEA:11816"/>
        <dbReference type="ChEBI" id="CHEBI:57634"/>
        <dbReference type="ChEBI" id="CHEBI:58225"/>
        <dbReference type="EC" id="5.3.1.9"/>
    </reaction>
</comment>
<feature type="active site" evidence="7">
    <location>
        <position position="499"/>
    </location>
</feature>
<organism evidence="9 10">
    <name type="scientific">Aquirhabdus parva</name>
    <dbReference type="NCBI Taxonomy" id="2283318"/>
    <lineage>
        <taxon>Bacteria</taxon>
        <taxon>Pseudomonadati</taxon>
        <taxon>Pseudomonadota</taxon>
        <taxon>Gammaproteobacteria</taxon>
        <taxon>Moraxellales</taxon>
        <taxon>Moraxellaceae</taxon>
        <taxon>Aquirhabdus</taxon>
    </lineage>
</organism>
<dbReference type="PANTHER" id="PTHR11469:SF1">
    <property type="entry name" value="GLUCOSE-6-PHOSPHATE ISOMERASE"/>
    <property type="match status" value="1"/>
</dbReference>
<dbReference type="GO" id="GO:0006094">
    <property type="term" value="P:gluconeogenesis"/>
    <property type="evidence" value="ECO:0007669"/>
    <property type="project" value="UniProtKB-UniRule"/>
</dbReference>
<dbReference type="NCBIfam" id="NF001211">
    <property type="entry name" value="PRK00179.1"/>
    <property type="match status" value="1"/>
</dbReference>
<evidence type="ECO:0000256" key="1">
    <source>
        <dbReference type="ARBA" id="ARBA00004926"/>
    </source>
</evidence>
<dbReference type="Pfam" id="PF00342">
    <property type="entry name" value="PGI"/>
    <property type="match status" value="1"/>
</dbReference>
<proteinExistence type="inferred from homology"/>
<keyword evidence="7" id="KW-0963">Cytoplasm</keyword>
<evidence type="ECO:0000256" key="2">
    <source>
        <dbReference type="ARBA" id="ARBA00006604"/>
    </source>
</evidence>
<dbReference type="GO" id="GO:0006096">
    <property type="term" value="P:glycolytic process"/>
    <property type="evidence" value="ECO:0007669"/>
    <property type="project" value="UniProtKB-UniRule"/>
</dbReference>
<dbReference type="PROSITE" id="PS51463">
    <property type="entry name" value="P_GLUCOSE_ISOMERASE_3"/>
    <property type="match status" value="1"/>
</dbReference>
<dbReference type="UniPathway" id="UPA00138"/>
<sequence length="539" mass="60229">MFHKDIFPPQNSPILESSQIESGVKRIEKQSKESMQSNNLDRHIFYANTLFDFSNQLISDSDFDQLILKARKTGLVDAIAQLKNGGILNQTEHRKVLHTALRAKPDNRFPEEMQQHIDEASQVRVKMRRFVDELHAGHIKGATGKTIKYIVNIGVGGSNLGSRLVTQALARFRHPSIAVSYVANIDADDLYQVLQRVNPEETMFLVTSKTFTTFETMQNAIAARGWLEKQLNLDSTIILQHHFVGITAEVNRAVAFGIDPERTFEFWDWVGGRFSLWSAVGLPIAIAVGMDLFEELLAGARAMDEHFFSAPLESNIPVLMGLIGAWNIEENHAAGLSIAPYCHGLRSLPAYLQQLEMESNGKGIDIYGQPTKTRTAQVVFGSVGSNGQHAYFQMLHQGTRQIPTDFIAVAEDLNIFEGHQDQLLANCFAQSAALATGRIYPDEPHKTCAGGQRSTVIVLPQLNAFSVGLLLAAYEHKIFVQAHIWEINAFDQWGVELGKSIAHDILPVLQGHSSNCEVDNETQRLIKHIQFIRENLKNR</sequence>
<feature type="active site" evidence="7">
    <location>
        <position position="389"/>
    </location>
</feature>
<comment type="pathway">
    <text evidence="1 7 8">Carbohydrate degradation; glycolysis; D-glyceraldehyde 3-phosphate and glycerone phosphate from D-glucose: step 2/4.</text>
</comment>
<dbReference type="OrthoDB" id="140919at2"/>
<evidence type="ECO:0000256" key="3">
    <source>
        <dbReference type="ARBA" id="ARBA00022432"/>
    </source>
</evidence>
<keyword evidence="5 7" id="KW-0413">Isomerase</keyword>
<dbReference type="InterPro" id="IPR046348">
    <property type="entry name" value="SIS_dom_sf"/>
</dbReference>
<evidence type="ECO:0000256" key="4">
    <source>
        <dbReference type="ARBA" id="ARBA00023152"/>
    </source>
</evidence>
<dbReference type="GO" id="GO:0004347">
    <property type="term" value="F:glucose-6-phosphate isomerase activity"/>
    <property type="evidence" value="ECO:0007669"/>
    <property type="project" value="UniProtKB-UniRule"/>
</dbReference>
<keyword evidence="4 7" id="KW-0324">Glycolysis</keyword>
<evidence type="ECO:0000313" key="9">
    <source>
        <dbReference type="EMBL" id="AXI04266.1"/>
    </source>
</evidence>
<dbReference type="InterPro" id="IPR018189">
    <property type="entry name" value="Phosphoglucose_isomerase_CS"/>
</dbReference>